<dbReference type="PROSITE" id="PS51077">
    <property type="entry name" value="HTH_ICLR"/>
    <property type="match status" value="1"/>
</dbReference>
<dbReference type="InterPro" id="IPR029016">
    <property type="entry name" value="GAF-like_dom_sf"/>
</dbReference>
<dbReference type="SMART" id="SM00346">
    <property type="entry name" value="HTH_ICLR"/>
    <property type="match status" value="1"/>
</dbReference>
<dbReference type="AlphaFoldDB" id="A0A261QV38"/>
<feature type="domain" description="HTH iclR-type" evidence="4">
    <location>
        <begin position="20"/>
        <end position="81"/>
    </location>
</feature>
<keyword evidence="2" id="KW-0238">DNA-binding</keyword>
<dbReference type="InterPro" id="IPR014757">
    <property type="entry name" value="Tscrpt_reg_IclR_C"/>
</dbReference>
<dbReference type="GO" id="GO:0003677">
    <property type="term" value="F:DNA binding"/>
    <property type="evidence" value="ECO:0007669"/>
    <property type="project" value="UniProtKB-KW"/>
</dbReference>
<name>A0A261QV38_9BORD</name>
<accession>A0A261QV38</accession>
<keyword evidence="7" id="KW-1185">Reference proteome</keyword>
<dbReference type="Proteomes" id="UP000216947">
    <property type="component" value="Unassembled WGS sequence"/>
</dbReference>
<dbReference type="InterPro" id="IPR036388">
    <property type="entry name" value="WH-like_DNA-bd_sf"/>
</dbReference>
<dbReference type="Pfam" id="PF01614">
    <property type="entry name" value="IclR_C"/>
    <property type="match status" value="2"/>
</dbReference>
<evidence type="ECO:0000256" key="3">
    <source>
        <dbReference type="ARBA" id="ARBA00023163"/>
    </source>
</evidence>
<dbReference type="InterPro" id="IPR050707">
    <property type="entry name" value="HTH_MetabolicPath_Reg"/>
</dbReference>
<gene>
    <name evidence="6" type="ORF">CAL19_18120</name>
</gene>
<dbReference type="Gene3D" id="1.10.10.10">
    <property type="entry name" value="Winged helix-like DNA-binding domain superfamily/Winged helix DNA-binding domain"/>
    <property type="match status" value="1"/>
</dbReference>
<dbReference type="PANTHER" id="PTHR30136:SF39">
    <property type="entry name" value="TRANSCRIPTIONAL REGULATORY PROTEIN"/>
    <property type="match status" value="1"/>
</dbReference>
<dbReference type="Gene3D" id="3.30.450.40">
    <property type="match status" value="2"/>
</dbReference>
<dbReference type="RefSeq" id="WP_026639546.1">
    <property type="nucleotide sequence ID" value="NZ_NEVI01000023.1"/>
</dbReference>
<dbReference type="GO" id="GO:0045892">
    <property type="term" value="P:negative regulation of DNA-templated transcription"/>
    <property type="evidence" value="ECO:0007669"/>
    <property type="project" value="TreeGrafter"/>
</dbReference>
<dbReference type="PANTHER" id="PTHR30136">
    <property type="entry name" value="HELIX-TURN-HELIX TRANSCRIPTIONAL REGULATOR, ICLR FAMILY"/>
    <property type="match status" value="1"/>
</dbReference>
<evidence type="ECO:0000313" key="7">
    <source>
        <dbReference type="Proteomes" id="UP000216947"/>
    </source>
</evidence>
<comment type="caution">
    <text evidence="6">The sequence shown here is derived from an EMBL/GenBank/DDBJ whole genome shotgun (WGS) entry which is preliminary data.</text>
</comment>
<proteinExistence type="predicted"/>
<dbReference type="Pfam" id="PF09339">
    <property type="entry name" value="HTH_IclR"/>
    <property type="match status" value="1"/>
</dbReference>
<dbReference type="InterPro" id="IPR005471">
    <property type="entry name" value="Tscrpt_reg_IclR_N"/>
</dbReference>
<dbReference type="EMBL" id="NEVK01000008">
    <property type="protein sequence ID" value="OZI16591.1"/>
    <property type="molecule type" value="Genomic_DNA"/>
</dbReference>
<dbReference type="PROSITE" id="PS51078">
    <property type="entry name" value="ICLR_ED"/>
    <property type="match status" value="1"/>
</dbReference>
<organism evidence="6 7">
    <name type="scientific">Bordetella genomosp. 7</name>
    <dbReference type="NCBI Taxonomy" id="1416805"/>
    <lineage>
        <taxon>Bacteria</taxon>
        <taxon>Pseudomonadati</taxon>
        <taxon>Pseudomonadota</taxon>
        <taxon>Betaproteobacteria</taxon>
        <taxon>Burkholderiales</taxon>
        <taxon>Alcaligenaceae</taxon>
        <taxon>Bordetella</taxon>
    </lineage>
</organism>
<dbReference type="GO" id="GO:0003700">
    <property type="term" value="F:DNA-binding transcription factor activity"/>
    <property type="evidence" value="ECO:0007669"/>
    <property type="project" value="TreeGrafter"/>
</dbReference>
<evidence type="ECO:0000256" key="1">
    <source>
        <dbReference type="ARBA" id="ARBA00023015"/>
    </source>
</evidence>
<keyword evidence="1" id="KW-0805">Transcription regulation</keyword>
<sequence>MPRRPSIPSVADLNAAAGGVATLDRALSVLAVFSTDLPRPTLADFATRTRIPKSTVLRMLSSLEHAHVVLRQPDGRYALGPEIARLHAIYAATFSLEPLVMPVLRELVDQTQESAAFYIRQGRKRLCLHRVDSPRPVRDHIRVGDLLPLEQGAGGRVMLAYEGEPGDIYARIRQQQVAILAGDRVAEVAGVAAPVFNAGGNLAGTITLTMPAERLNPAFAQPVLHAARELTTRLGGVFPPAPSGMV</sequence>
<dbReference type="SUPFAM" id="SSF46785">
    <property type="entry name" value="Winged helix' DNA-binding domain"/>
    <property type="match status" value="1"/>
</dbReference>
<protein>
    <submittedName>
        <fullName evidence="6">IclR family transcriptional regulator</fullName>
    </submittedName>
</protein>
<feature type="domain" description="IclR-ED" evidence="5">
    <location>
        <begin position="82"/>
        <end position="236"/>
    </location>
</feature>
<evidence type="ECO:0000256" key="2">
    <source>
        <dbReference type="ARBA" id="ARBA00023125"/>
    </source>
</evidence>
<dbReference type="SUPFAM" id="SSF55781">
    <property type="entry name" value="GAF domain-like"/>
    <property type="match status" value="1"/>
</dbReference>
<keyword evidence="3" id="KW-0804">Transcription</keyword>
<evidence type="ECO:0000259" key="4">
    <source>
        <dbReference type="PROSITE" id="PS51077"/>
    </source>
</evidence>
<evidence type="ECO:0000313" key="6">
    <source>
        <dbReference type="EMBL" id="OZI16591.1"/>
    </source>
</evidence>
<evidence type="ECO:0000259" key="5">
    <source>
        <dbReference type="PROSITE" id="PS51078"/>
    </source>
</evidence>
<reference evidence="7" key="1">
    <citation type="submission" date="2017-05" db="EMBL/GenBank/DDBJ databases">
        <title>Complete and WGS of Bordetella genogroups.</title>
        <authorList>
            <person name="Spilker T."/>
            <person name="Lipuma J."/>
        </authorList>
    </citation>
    <scope>NUCLEOTIDE SEQUENCE [LARGE SCALE GENOMIC DNA]</scope>
    <source>
        <strain evidence="7">AU18089</strain>
    </source>
</reference>
<dbReference type="InterPro" id="IPR036390">
    <property type="entry name" value="WH_DNA-bd_sf"/>
</dbReference>
<dbReference type="OrthoDB" id="5422805at2"/>